<dbReference type="PANTHER" id="PTHR15337:SF11">
    <property type="entry name" value="THIOREDOXIN DOMAIN-CONTAINING PROTEIN"/>
    <property type="match status" value="1"/>
</dbReference>
<dbReference type="Pfam" id="PF03190">
    <property type="entry name" value="Thioredox_DsbH"/>
    <property type="match status" value="1"/>
</dbReference>
<dbReference type="Proteomes" id="UP000659388">
    <property type="component" value="Unassembled WGS sequence"/>
</dbReference>
<dbReference type="AlphaFoldDB" id="A0A937FB76"/>
<sequence>MKRIFLSVYATLLLFVFMGSSAFLMHEEVETKSKAEEGAVKWYSFEEAVAKSKEEKKKIFIDVYTDWCGWCKVMDKNTFNQPEIAQYLNENFYPVKLNAEQTEDIVFKGTTYKFVPSGRNGYHELAAALLQNKLSYPTVVFLDEEFNMIQPVPGYQKPDMFDQIIKFIGGDHYKNTKWTEWQRQYGAAN</sequence>
<evidence type="ECO:0000256" key="1">
    <source>
        <dbReference type="ARBA" id="ARBA00022729"/>
    </source>
</evidence>
<dbReference type="InterPro" id="IPR051099">
    <property type="entry name" value="AGR/TXD"/>
</dbReference>
<accession>A0A937FB76</accession>
<reference evidence="4" key="1">
    <citation type="submission" date="2021-01" db="EMBL/GenBank/DDBJ databases">
        <title>Fulvivirga kasyanovii gen. nov., sp nov., a novel member of the phylum Bacteroidetes isolated from seawater in a mussel farm.</title>
        <authorList>
            <person name="Zhao L.-H."/>
            <person name="Wang Z.-J."/>
        </authorList>
    </citation>
    <scope>NUCLEOTIDE SEQUENCE</scope>
    <source>
        <strain evidence="4">2943</strain>
    </source>
</reference>
<evidence type="ECO:0000256" key="2">
    <source>
        <dbReference type="ARBA" id="ARBA00023284"/>
    </source>
</evidence>
<dbReference type="InterPro" id="IPR013766">
    <property type="entry name" value="Thioredoxin_domain"/>
</dbReference>
<dbReference type="EMBL" id="JAESIY010000010">
    <property type="protein sequence ID" value="MBL3657974.1"/>
    <property type="molecule type" value="Genomic_DNA"/>
</dbReference>
<comment type="caution">
    <text evidence="4">The sequence shown here is derived from an EMBL/GenBank/DDBJ whole genome shotgun (WGS) entry which is preliminary data.</text>
</comment>
<protein>
    <submittedName>
        <fullName evidence="4">DUF255 domain-containing protein</fullName>
    </submittedName>
</protein>
<dbReference type="InterPro" id="IPR017937">
    <property type="entry name" value="Thioredoxin_CS"/>
</dbReference>
<gene>
    <name evidence="4" type="ORF">JL102_17620</name>
</gene>
<keyword evidence="2" id="KW-0676">Redox-active center</keyword>
<organism evidence="4 5">
    <name type="scientific">Fulvivirga sediminis</name>
    <dbReference type="NCBI Taxonomy" id="2803949"/>
    <lineage>
        <taxon>Bacteria</taxon>
        <taxon>Pseudomonadati</taxon>
        <taxon>Bacteroidota</taxon>
        <taxon>Cytophagia</taxon>
        <taxon>Cytophagales</taxon>
        <taxon>Fulvivirgaceae</taxon>
        <taxon>Fulvivirga</taxon>
    </lineage>
</organism>
<evidence type="ECO:0000259" key="3">
    <source>
        <dbReference type="PROSITE" id="PS51352"/>
    </source>
</evidence>
<name>A0A937FB76_9BACT</name>
<keyword evidence="5" id="KW-1185">Reference proteome</keyword>
<dbReference type="PROSITE" id="PS51352">
    <property type="entry name" value="THIOREDOXIN_2"/>
    <property type="match status" value="1"/>
</dbReference>
<dbReference type="InterPro" id="IPR004879">
    <property type="entry name" value="Ssp411-like_TRX"/>
</dbReference>
<dbReference type="PANTHER" id="PTHR15337">
    <property type="entry name" value="ANTERIOR GRADIENT PROTEIN-RELATED"/>
    <property type="match status" value="1"/>
</dbReference>
<dbReference type="SUPFAM" id="SSF52833">
    <property type="entry name" value="Thioredoxin-like"/>
    <property type="match status" value="1"/>
</dbReference>
<dbReference type="Gene3D" id="3.40.30.10">
    <property type="entry name" value="Glutaredoxin"/>
    <property type="match status" value="1"/>
</dbReference>
<evidence type="ECO:0000313" key="5">
    <source>
        <dbReference type="Proteomes" id="UP000659388"/>
    </source>
</evidence>
<keyword evidence="1" id="KW-0732">Signal</keyword>
<proteinExistence type="predicted"/>
<dbReference type="RefSeq" id="WP_202245769.1">
    <property type="nucleotide sequence ID" value="NZ_JAESIY010000010.1"/>
</dbReference>
<evidence type="ECO:0000313" key="4">
    <source>
        <dbReference type="EMBL" id="MBL3657974.1"/>
    </source>
</evidence>
<dbReference type="InterPro" id="IPR036249">
    <property type="entry name" value="Thioredoxin-like_sf"/>
</dbReference>
<dbReference type="PROSITE" id="PS00194">
    <property type="entry name" value="THIOREDOXIN_1"/>
    <property type="match status" value="1"/>
</dbReference>
<feature type="domain" description="Thioredoxin" evidence="3">
    <location>
        <begin position="22"/>
        <end position="170"/>
    </location>
</feature>